<keyword evidence="3" id="KW-1185">Reference proteome</keyword>
<gene>
    <name evidence="2" type="ORF">SAMN02910451_00991</name>
</gene>
<dbReference type="InterPro" id="IPR011006">
    <property type="entry name" value="CheY-like_superfamily"/>
</dbReference>
<evidence type="ECO:0000313" key="3">
    <source>
        <dbReference type="Proteomes" id="UP000183047"/>
    </source>
</evidence>
<dbReference type="RefSeq" id="WP_074461719.1">
    <property type="nucleotide sequence ID" value="NZ_FMUR01000006.1"/>
</dbReference>
<reference evidence="3" key="1">
    <citation type="submission" date="2016-10" db="EMBL/GenBank/DDBJ databases">
        <authorList>
            <person name="Varghese N."/>
            <person name="Submissions S."/>
        </authorList>
    </citation>
    <scope>NUCLEOTIDE SEQUENCE [LARGE SCALE GENOMIC DNA]</scope>
    <source>
        <strain evidence="3">XBD2006</strain>
    </source>
</reference>
<dbReference type="Pfam" id="PF03861">
    <property type="entry name" value="ANTAR"/>
    <property type="match status" value="1"/>
</dbReference>
<dbReference type="InterPro" id="IPR036388">
    <property type="entry name" value="WH-like_DNA-bd_sf"/>
</dbReference>
<dbReference type="PROSITE" id="PS50921">
    <property type="entry name" value="ANTAR"/>
    <property type="match status" value="1"/>
</dbReference>
<dbReference type="AlphaFoldDB" id="A0A1G5C946"/>
<dbReference type="EMBL" id="FMUR01000006">
    <property type="protein sequence ID" value="SCX99019.1"/>
    <property type="molecule type" value="Genomic_DNA"/>
</dbReference>
<feature type="domain" description="ANTAR" evidence="1">
    <location>
        <begin position="118"/>
        <end position="179"/>
    </location>
</feature>
<dbReference type="SMART" id="SM01012">
    <property type="entry name" value="ANTAR"/>
    <property type="match status" value="1"/>
</dbReference>
<evidence type="ECO:0000313" key="2">
    <source>
        <dbReference type="EMBL" id="SCX99019.1"/>
    </source>
</evidence>
<dbReference type="InterPro" id="IPR005561">
    <property type="entry name" value="ANTAR"/>
</dbReference>
<accession>A0A1G5C946</accession>
<dbReference type="Gene3D" id="1.10.10.10">
    <property type="entry name" value="Winged helix-like DNA-binding domain superfamily/Winged helix DNA-binding domain"/>
    <property type="match status" value="1"/>
</dbReference>
<proteinExistence type="predicted"/>
<evidence type="ECO:0000259" key="1">
    <source>
        <dbReference type="PROSITE" id="PS50921"/>
    </source>
</evidence>
<organism evidence="2 3">
    <name type="scientific">Butyrivibrio hungatei</name>
    <dbReference type="NCBI Taxonomy" id="185008"/>
    <lineage>
        <taxon>Bacteria</taxon>
        <taxon>Bacillati</taxon>
        <taxon>Bacillota</taxon>
        <taxon>Clostridia</taxon>
        <taxon>Lachnospirales</taxon>
        <taxon>Lachnospiraceae</taxon>
        <taxon>Butyrivibrio</taxon>
    </lineage>
</organism>
<dbReference type="Proteomes" id="UP000183047">
    <property type="component" value="Unassembled WGS sequence"/>
</dbReference>
<dbReference type="SUPFAM" id="SSF52172">
    <property type="entry name" value="CheY-like"/>
    <property type="match status" value="1"/>
</dbReference>
<protein>
    <submittedName>
        <fullName evidence="2">Response regulator NasT</fullName>
    </submittedName>
</protein>
<dbReference type="GO" id="GO:0003723">
    <property type="term" value="F:RNA binding"/>
    <property type="evidence" value="ECO:0007669"/>
    <property type="project" value="InterPro"/>
</dbReference>
<name>A0A1G5C946_9FIRM</name>
<sequence>MNIIIVFAKSEDAQNFKSILSRGGYDGMVTCTSGAQALSAMEDLGSGVVISGYRLSDMLYSELAVDLPQFFQMLMIASPDKAPLDNCGDKLVYLPTPLKKSDLFSTLELMLEGVTRSRKKAKEKAKKEGRSDEDKKIINQAKEILMDRHHMTEPEAHRYLQKCAMDSGTNLKETAEMVISLSAI</sequence>